<evidence type="ECO:0000256" key="1">
    <source>
        <dbReference type="ARBA" id="ARBA00008824"/>
    </source>
</evidence>
<comment type="subunit">
    <text evidence="2">Homodimer.</text>
</comment>
<feature type="domain" description="Lactate/malate dehydrogenase N-terminal" evidence="12">
    <location>
        <begin position="5"/>
        <end position="156"/>
    </location>
</feature>
<feature type="binding site" evidence="9">
    <location>
        <position position="98"/>
    </location>
    <ligand>
        <name>substrate</name>
    </ligand>
</feature>
<dbReference type="FunFam" id="3.90.110.10:FF:000009">
    <property type="entry name" value="Malate dehydrogenase"/>
    <property type="match status" value="1"/>
</dbReference>
<keyword evidence="6 10" id="KW-0520">NAD</keyword>
<evidence type="ECO:0000256" key="8">
    <source>
        <dbReference type="PIRSR" id="PIRSR000102-1"/>
    </source>
</evidence>
<dbReference type="SUPFAM" id="SSF51735">
    <property type="entry name" value="NAD(P)-binding Rossmann-fold domains"/>
    <property type="match status" value="1"/>
</dbReference>
<feature type="binding site" evidence="10">
    <location>
        <position position="105"/>
    </location>
    <ligand>
        <name>NAD(+)</name>
        <dbReference type="ChEBI" id="CHEBI:57540"/>
    </ligand>
</feature>
<evidence type="ECO:0000256" key="7">
    <source>
        <dbReference type="ARBA" id="ARBA00048313"/>
    </source>
</evidence>
<evidence type="ECO:0000256" key="11">
    <source>
        <dbReference type="RuleBase" id="RU003369"/>
    </source>
</evidence>
<feature type="binding site" evidence="10">
    <location>
        <position position="242"/>
    </location>
    <ligand>
        <name>NAD(+)</name>
        <dbReference type="ChEBI" id="CHEBI:57540"/>
    </ligand>
</feature>
<dbReference type="InterPro" id="IPR015955">
    <property type="entry name" value="Lactate_DH/Glyco_Ohase_4_C"/>
</dbReference>
<feature type="domain" description="Lactate/malate dehydrogenase C-terminal" evidence="13">
    <location>
        <begin position="158"/>
        <end position="354"/>
    </location>
</feature>
<dbReference type="InterPro" id="IPR001236">
    <property type="entry name" value="Lactate/malate_DH_N"/>
</dbReference>
<feature type="active site" description="Proton acceptor" evidence="8">
    <location>
        <position position="189"/>
    </location>
</feature>
<dbReference type="GO" id="GO:0030060">
    <property type="term" value="F:L-malate dehydrogenase (NAD+) activity"/>
    <property type="evidence" value="ECO:0007669"/>
    <property type="project" value="UniProtKB-EC"/>
</dbReference>
<dbReference type="NCBIfam" id="TIGR01772">
    <property type="entry name" value="MDH_euk_gproteo"/>
    <property type="match status" value="1"/>
</dbReference>
<organism evidence="14 15">
    <name type="scientific">Pichia kluyveri</name>
    <name type="common">Yeast</name>
    <dbReference type="NCBI Taxonomy" id="36015"/>
    <lineage>
        <taxon>Eukaryota</taxon>
        <taxon>Fungi</taxon>
        <taxon>Dikarya</taxon>
        <taxon>Ascomycota</taxon>
        <taxon>Saccharomycotina</taxon>
        <taxon>Pichiomycetes</taxon>
        <taxon>Pichiales</taxon>
        <taxon>Pichiaceae</taxon>
        <taxon>Pichia</taxon>
    </lineage>
</organism>
<feature type="binding site" evidence="9">
    <location>
        <position position="92"/>
    </location>
    <ligand>
        <name>substrate</name>
    </ligand>
</feature>
<gene>
    <name evidence="14" type="ORF">DAPK24_000520</name>
</gene>
<dbReference type="EC" id="1.1.1.37" evidence="3"/>
<keyword evidence="5 11" id="KW-0560">Oxidoreductase</keyword>
<dbReference type="GO" id="GO:0005829">
    <property type="term" value="C:cytosol"/>
    <property type="evidence" value="ECO:0007669"/>
    <property type="project" value="TreeGrafter"/>
</dbReference>
<comment type="similarity">
    <text evidence="1">Belongs to the LDH/MDH superfamily. MDH type 1 family.</text>
</comment>
<accession>A0AAV5QXE5</accession>
<dbReference type="InterPro" id="IPR010097">
    <property type="entry name" value="Malate_DH_type1"/>
</dbReference>
<dbReference type="GO" id="GO:0006099">
    <property type="term" value="P:tricarboxylic acid cycle"/>
    <property type="evidence" value="ECO:0007669"/>
    <property type="project" value="UniProtKB-KW"/>
</dbReference>
<dbReference type="Gene3D" id="3.90.110.10">
    <property type="entry name" value="Lactate dehydrogenase/glycoside hydrolase, family 4, C-terminal"/>
    <property type="match status" value="1"/>
</dbReference>
<feature type="binding site" evidence="9">
    <location>
        <position position="164"/>
    </location>
    <ligand>
        <name>substrate</name>
    </ligand>
</feature>
<evidence type="ECO:0000256" key="10">
    <source>
        <dbReference type="PIRSR" id="PIRSR000102-3"/>
    </source>
</evidence>
<dbReference type="Gene3D" id="3.40.50.720">
    <property type="entry name" value="NAD(P)-binding Rossmann-like Domain"/>
    <property type="match status" value="1"/>
</dbReference>
<evidence type="ECO:0000256" key="3">
    <source>
        <dbReference type="ARBA" id="ARBA00012995"/>
    </source>
</evidence>
<proteinExistence type="inferred from homology"/>
<name>A0AAV5QXE5_PICKL</name>
<evidence type="ECO:0000256" key="4">
    <source>
        <dbReference type="ARBA" id="ARBA00022532"/>
    </source>
</evidence>
<reference evidence="14 15" key="1">
    <citation type="journal article" date="2023" name="Elife">
        <title>Identification of key yeast species and microbe-microbe interactions impacting larval growth of Drosophila in the wild.</title>
        <authorList>
            <person name="Mure A."/>
            <person name="Sugiura Y."/>
            <person name="Maeda R."/>
            <person name="Honda K."/>
            <person name="Sakurai N."/>
            <person name="Takahashi Y."/>
            <person name="Watada M."/>
            <person name="Katoh T."/>
            <person name="Gotoh A."/>
            <person name="Gotoh Y."/>
            <person name="Taniguchi I."/>
            <person name="Nakamura K."/>
            <person name="Hayashi T."/>
            <person name="Katayama T."/>
            <person name="Uemura T."/>
            <person name="Hattori Y."/>
        </authorList>
    </citation>
    <scope>NUCLEOTIDE SEQUENCE [LARGE SCALE GENOMIC DNA]</scope>
    <source>
        <strain evidence="14 15">PK-24</strain>
    </source>
</reference>
<dbReference type="InterPro" id="IPR036291">
    <property type="entry name" value="NAD(P)-bd_dom_sf"/>
</dbReference>
<dbReference type="GO" id="GO:0019752">
    <property type="term" value="P:carboxylic acid metabolic process"/>
    <property type="evidence" value="ECO:0007669"/>
    <property type="project" value="InterPro"/>
</dbReference>
<evidence type="ECO:0000256" key="9">
    <source>
        <dbReference type="PIRSR" id="PIRSR000102-2"/>
    </source>
</evidence>
<keyword evidence="4" id="KW-0816">Tricarboxylic acid cycle</keyword>
<evidence type="ECO:0000256" key="5">
    <source>
        <dbReference type="ARBA" id="ARBA00023002"/>
    </source>
</evidence>
<dbReference type="EMBL" id="BTGB01000001">
    <property type="protein sequence ID" value="GMM43477.1"/>
    <property type="molecule type" value="Genomic_DNA"/>
</dbReference>
<evidence type="ECO:0000259" key="13">
    <source>
        <dbReference type="Pfam" id="PF02866"/>
    </source>
</evidence>
<feature type="binding site" evidence="9">
    <location>
        <position position="130"/>
    </location>
    <ligand>
        <name>substrate</name>
    </ligand>
</feature>
<dbReference type="PANTHER" id="PTHR11540">
    <property type="entry name" value="MALATE AND LACTATE DEHYDROGENASE"/>
    <property type="match status" value="1"/>
</dbReference>
<evidence type="ECO:0000313" key="14">
    <source>
        <dbReference type="EMBL" id="GMM43477.1"/>
    </source>
</evidence>
<feature type="binding site" evidence="10">
    <location>
        <position position="37"/>
    </location>
    <ligand>
        <name>NAD(+)</name>
        <dbReference type="ChEBI" id="CHEBI:57540"/>
    </ligand>
</feature>
<comment type="catalytic activity">
    <reaction evidence="7">
        <text>(S)-malate + NAD(+) = oxaloacetate + NADH + H(+)</text>
        <dbReference type="Rhea" id="RHEA:21432"/>
        <dbReference type="ChEBI" id="CHEBI:15378"/>
        <dbReference type="ChEBI" id="CHEBI:15589"/>
        <dbReference type="ChEBI" id="CHEBI:16452"/>
        <dbReference type="ChEBI" id="CHEBI:57540"/>
        <dbReference type="ChEBI" id="CHEBI:57945"/>
        <dbReference type="EC" id="1.1.1.37"/>
    </reaction>
</comment>
<evidence type="ECO:0000313" key="15">
    <source>
        <dbReference type="Proteomes" id="UP001378960"/>
    </source>
</evidence>
<dbReference type="Pfam" id="PF00056">
    <property type="entry name" value="Ldh_1_N"/>
    <property type="match status" value="1"/>
</dbReference>
<sequence length="357" mass="39438">MSSTIKVTVLGAAGGIGQPLSLLLKLNPYITELSLYDVVNIPGIAADLNHIDTNVKINSFIRDNNEPKGTNTQLINALKGSDFIIIPAGIPRKPGMTRGDLFNINASICNELATFIAIHSPNSFILVISNPVNSTIPIFREILNNYGVFNPLKLFGVTALDNVRSNTFISNLIDNSLPKDFNVPVVGGHSGHSIVPLFSQLDKSYKILDDNNIYDALIHRVQYGGDEIVEAKNGNGSSTLSMAYASNKFFNIIINGYLNLDNNNNNNNNCQISSYIYLDDSINGMKELKTGLMEILKGTKLEIPKYLAIPMNFDINGIKNVDYKWIDKMNEKEKELFVIAVGFINQNVEKGLNFVYK</sequence>
<evidence type="ECO:0000256" key="6">
    <source>
        <dbReference type="ARBA" id="ARBA00023027"/>
    </source>
</evidence>
<keyword evidence="15" id="KW-1185">Reference proteome</keyword>
<comment type="caution">
    <text evidence="14">The sequence shown here is derived from an EMBL/GenBank/DDBJ whole genome shotgun (WGS) entry which is preliminary data.</text>
</comment>
<dbReference type="SUPFAM" id="SSF56327">
    <property type="entry name" value="LDH C-terminal domain-like"/>
    <property type="match status" value="1"/>
</dbReference>
<dbReference type="PANTHER" id="PTHR11540:SF16">
    <property type="entry name" value="MALATE DEHYDROGENASE, MITOCHONDRIAL"/>
    <property type="match status" value="1"/>
</dbReference>
<evidence type="ECO:0000259" key="12">
    <source>
        <dbReference type="Pfam" id="PF00056"/>
    </source>
</evidence>
<protein>
    <recommendedName>
        <fullName evidence="3">malate dehydrogenase</fullName>
        <ecNumber evidence="3">1.1.1.37</ecNumber>
    </recommendedName>
</protein>
<dbReference type="AlphaFoldDB" id="A0AAV5QXE5"/>
<feature type="binding site" evidence="10">
    <location>
        <begin position="128"/>
        <end position="130"/>
    </location>
    <ligand>
        <name>NAD(+)</name>
        <dbReference type="ChEBI" id="CHEBI:57540"/>
    </ligand>
</feature>
<dbReference type="InterPro" id="IPR001557">
    <property type="entry name" value="L-lactate/malate_DH"/>
</dbReference>
<dbReference type="PIRSF" id="PIRSF000102">
    <property type="entry name" value="Lac_mal_DH"/>
    <property type="match status" value="1"/>
</dbReference>
<dbReference type="Proteomes" id="UP001378960">
    <property type="component" value="Unassembled WGS sequence"/>
</dbReference>
<dbReference type="FunFam" id="3.40.50.720:FF:000013">
    <property type="entry name" value="Malate dehydrogenase"/>
    <property type="match status" value="1"/>
</dbReference>
<evidence type="ECO:0000256" key="2">
    <source>
        <dbReference type="ARBA" id="ARBA00011738"/>
    </source>
</evidence>
<feature type="binding site" evidence="10">
    <location>
        <begin position="11"/>
        <end position="17"/>
    </location>
    <ligand>
        <name>NAD(+)</name>
        <dbReference type="ChEBI" id="CHEBI:57540"/>
    </ligand>
</feature>
<dbReference type="Pfam" id="PF02866">
    <property type="entry name" value="Ldh_1_C"/>
    <property type="match status" value="1"/>
</dbReference>
<dbReference type="InterPro" id="IPR022383">
    <property type="entry name" value="Lactate/malate_DH_C"/>
</dbReference>